<dbReference type="Pfam" id="PF13426">
    <property type="entry name" value="PAS_9"/>
    <property type="match status" value="1"/>
</dbReference>
<dbReference type="NCBIfam" id="TIGR00229">
    <property type="entry name" value="sensory_box"/>
    <property type="match status" value="2"/>
</dbReference>
<dbReference type="SUPFAM" id="SSF55785">
    <property type="entry name" value="PYP-like sensor domain (PAS domain)"/>
    <property type="match status" value="2"/>
</dbReference>
<reference evidence="2 3" key="1">
    <citation type="submission" date="2019-11" db="EMBL/GenBank/DDBJ databases">
        <title>Draft genome sequence of Paludibacterium sp. dN18-1.</title>
        <authorList>
            <person name="Im W.-T."/>
        </authorList>
    </citation>
    <scope>NUCLEOTIDE SEQUENCE [LARGE SCALE GENOMIC DNA]</scope>
    <source>
        <strain evidence="3">dN 18-1</strain>
    </source>
</reference>
<gene>
    <name evidence="2" type="ORF">GKE73_03820</name>
</gene>
<evidence type="ECO:0000313" key="3">
    <source>
        <dbReference type="Proteomes" id="UP000446658"/>
    </source>
</evidence>
<dbReference type="Pfam" id="PF13188">
    <property type="entry name" value="PAS_8"/>
    <property type="match status" value="1"/>
</dbReference>
<sequence>MSLLLLRAARQQQFLAASEKRYRSFFQKNTSVKLVINPANGMIVDANPAAAAYYGYTREQLLGMGMANIDCLPVEALLAEMHAAQTEQRTYFNLRHRLTSGEERDVEVYAGPVEIEGKTLIFAIIHDVTTRHELERRLSASEELHRSLFLTIAEGVVVINGDGEITSWNSAALSILGVSADALQTRRSVLLDANGEALAPHDYPSRQAARGEHLTQCAVWRSQGRWLTHLAAVQQPSAAGRQPRLCRCRGLVVCRHHPIGGRGRIAAAGSVGVRGGWRRHHGYECRKPHHRGQSGL</sequence>
<dbReference type="AlphaFoldDB" id="A0A844GBQ1"/>
<accession>A0A844GBQ1</accession>
<dbReference type="PANTHER" id="PTHR44757:SF2">
    <property type="entry name" value="BIOFILM ARCHITECTURE MAINTENANCE PROTEIN MBAA"/>
    <property type="match status" value="1"/>
</dbReference>
<dbReference type="RefSeq" id="WP_230369255.1">
    <property type="nucleotide sequence ID" value="NZ_WLYX01000001.1"/>
</dbReference>
<proteinExistence type="predicted"/>
<organism evidence="2 3">
    <name type="scientific">Paludibacterium denitrificans</name>
    <dbReference type="NCBI Taxonomy" id="2675226"/>
    <lineage>
        <taxon>Bacteria</taxon>
        <taxon>Pseudomonadati</taxon>
        <taxon>Pseudomonadota</taxon>
        <taxon>Betaproteobacteria</taxon>
        <taxon>Neisseriales</taxon>
        <taxon>Chromobacteriaceae</taxon>
        <taxon>Paludibacterium</taxon>
    </lineage>
</organism>
<dbReference type="InterPro" id="IPR052155">
    <property type="entry name" value="Biofilm_reg_signaling"/>
</dbReference>
<dbReference type="InterPro" id="IPR035965">
    <property type="entry name" value="PAS-like_dom_sf"/>
</dbReference>
<dbReference type="PROSITE" id="PS50112">
    <property type="entry name" value="PAS"/>
    <property type="match status" value="2"/>
</dbReference>
<comment type="caution">
    <text evidence="2">The sequence shown here is derived from an EMBL/GenBank/DDBJ whole genome shotgun (WGS) entry which is preliminary data.</text>
</comment>
<protein>
    <submittedName>
        <fullName evidence="2">PAS domain S-box protein</fullName>
    </submittedName>
</protein>
<dbReference type="EMBL" id="WLYX01000001">
    <property type="protein sequence ID" value="MTD32731.1"/>
    <property type="molecule type" value="Genomic_DNA"/>
</dbReference>
<feature type="domain" description="PAS" evidence="1">
    <location>
        <begin position="18"/>
        <end position="63"/>
    </location>
</feature>
<dbReference type="CDD" id="cd00130">
    <property type="entry name" value="PAS"/>
    <property type="match status" value="2"/>
</dbReference>
<dbReference type="PANTHER" id="PTHR44757">
    <property type="entry name" value="DIGUANYLATE CYCLASE DGCP"/>
    <property type="match status" value="1"/>
</dbReference>
<dbReference type="Gene3D" id="3.30.450.20">
    <property type="entry name" value="PAS domain"/>
    <property type="match status" value="2"/>
</dbReference>
<keyword evidence="3" id="KW-1185">Reference proteome</keyword>
<dbReference type="InterPro" id="IPR000014">
    <property type="entry name" value="PAS"/>
</dbReference>
<evidence type="ECO:0000259" key="1">
    <source>
        <dbReference type="PROSITE" id="PS50112"/>
    </source>
</evidence>
<name>A0A844GBQ1_9NEIS</name>
<dbReference type="Proteomes" id="UP000446658">
    <property type="component" value="Unassembled WGS sequence"/>
</dbReference>
<evidence type="ECO:0000313" key="2">
    <source>
        <dbReference type="EMBL" id="MTD32731.1"/>
    </source>
</evidence>
<feature type="domain" description="PAS" evidence="1">
    <location>
        <begin position="141"/>
        <end position="183"/>
    </location>
</feature>
<dbReference type="SMART" id="SM00091">
    <property type="entry name" value="PAS"/>
    <property type="match status" value="2"/>
</dbReference>